<feature type="compositionally biased region" description="Basic and acidic residues" evidence="1">
    <location>
        <begin position="73"/>
        <end position="84"/>
    </location>
</feature>
<accession>A0A3M5H3Z5</accession>
<dbReference type="AlphaFoldDB" id="A0A3M5H3Z5"/>
<proteinExistence type="predicted"/>
<comment type="caution">
    <text evidence="2">The sequence shown here is derived from an EMBL/GenBank/DDBJ whole genome shotgun (WGS) entry which is preliminary data.</text>
</comment>
<evidence type="ECO:0000313" key="2">
    <source>
        <dbReference type="EMBL" id="RMS93151.1"/>
    </source>
</evidence>
<reference evidence="2 3" key="1">
    <citation type="submission" date="2018-08" db="EMBL/GenBank/DDBJ databases">
        <title>Recombination of ecologically and evolutionarily significant loci maintains genetic cohesion in the Pseudomonas syringae species complex.</title>
        <authorList>
            <person name="Dillon M."/>
            <person name="Thakur S."/>
            <person name="Almeida R.N.D."/>
            <person name="Weir B.S."/>
            <person name="Guttman D.S."/>
        </authorList>
    </citation>
    <scope>NUCLEOTIDE SEQUENCE [LARGE SCALE GENOMIC DNA]</scope>
    <source>
        <strain evidence="2 3">ICMP 9420</strain>
    </source>
</reference>
<name>A0A3M5H3Z5_PSESS</name>
<evidence type="ECO:0000313" key="3">
    <source>
        <dbReference type="Proteomes" id="UP000270430"/>
    </source>
</evidence>
<sequence length="134" mass="15259">MGKAEQAFREAFERLKKDAPIRIAKGLTLSQNLVAKEAGTDPSALKKARFPSLVAEIQRWVANSEKPATASKRQSELRRREKNRSLRDQISDLKTQRDAVCSRLLEADAKILELTLELDKFRASPLPRNVTRFR</sequence>
<protein>
    <submittedName>
        <fullName evidence="2">Uncharacterized protein</fullName>
    </submittedName>
</protein>
<dbReference type="EMBL" id="RBSX01000081">
    <property type="protein sequence ID" value="RMS93151.1"/>
    <property type="molecule type" value="Genomic_DNA"/>
</dbReference>
<gene>
    <name evidence="2" type="ORF">ALP58_200143</name>
</gene>
<evidence type="ECO:0000256" key="1">
    <source>
        <dbReference type="SAM" id="MobiDB-lite"/>
    </source>
</evidence>
<dbReference type="Proteomes" id="UP000270430">
    <property type="component" value="Unassembled WGS sequence"/>
</dbReference>
<dbReference type="RefSeq" id="WP_057434215.1">
    <property type="nucleotide sequence ID" value="NZ_RBSX01000081.1"/>
</dbReference>
<feature type="region of interest" description="Disordered" evidence="1">
    <location>
        <begin position="64"/>
        <end position="84"/>
    </location>
</feature>
<organism evidence="2 3">
    <name type="scientific">Pseudomonas savastanoi</name>
    <name type="common">Pseudomonas syringae pv. savastanoi</name>
    <dbReference type="NCBI Taxonomy" id="29438"/>
    <lineage>
        <taxon>Bacteria</taxon>
        <taxon>Pseudomonadati</taxon>
        <taxon>Pseudomonadota</taxon>
        <taxon>Gammaproteobacteria</taxon>
        <taxon>Pseudomonadales</taxon>
        <taxon>Pseudomonadaceae</taxon>
        <taxon>Pseudomonas</taxon>
    </lineage>
</organism>